<proteinExistence type="predicted"/>
<organism evidence="2 3">
    <name type="scientific">Musa acuminata subsp. malaccensis</name>
    <name type="common">Wild banana</name>
    <name type="synonym">Musa malaccensis</name>
    <dbReference type="NCBI Taxonomy" id="214687"/>
    <lineage>
        <taxon>Eukaryota</taxon>
        <taxon>Viridiplantae</taxon>
        <taxon>Streptophyta</taxon>
        <taxon>Embryophyta</taxon>
        <taxon>Tracheophyta</taxon>
        <taxon>Spermatophyta</taxon>
        <taxon>Magnoliopsida</taxon>
        <taxon>Liliopsida</taxon>
        <taxon>Zingiberales</taxon>
        <taxon>Musaceae</taxon>
        <taxon>Musa</taxon>
    </lineage>
</organism>
<gene>
    <name evidence="1" type="ORF">GSMUA_345150.1</name>
</gene>
<dbReference type="InParanoid" id="A0A804K5J7"/>
<accession>A0A804K5J7</accession>
<keyword evidence="3" id="KW-1185">Reference proteome</keyword>
<dbReference type="EMBL" id="HG996472">
    <property type="protein sequence ID" value="CAG1831261.1"/>
    <property type="molecule type" value="Genomic_DNA"/>
</dbReference>
<reference evidence="2" key="2">
    <citation type="submission" date="2021-05" db="UniProtKB">
        <authorList>
            <consortium name="EnsemblPlants"/>
        </authorList>
    </citation>
    <scope>IDENTIFICATION</scope>
    <source>
        <strain evidence="2">subsp. malaccensis</strain>
    </source>
</reference>
<name>A0A804K5J7_MUSAM</name>
<dbReference type="AlphaFoldDB" id="A0A804K5J7"/>
<protein>
    <submittedName>
        <fullName evidence="1">(wild Malaysian banana) hypothetical protein</fullName>
    </submittedName>
</protein>
<reference evidence="1" key="1">
    <citation type="submission" date="2021-03" db="EMBL/GenBank/DDBJ databases">
        <authorList>
            <consortium name="Genoscope - CEA"/>
            <person name="William W."/>
        </authorList>
    </citation>
    <scope>NUCLEOTIDE SEQUENCE</scope>
    <source>
        <strain evidence="1">Doubled-haploid Pahang</strain>
    </source>
</reference>
<dbReference type="Gramene" id="Ma08_t11640.1">
    <property type="protein sequence ID" value="Ma08_p11640.1"/>
    <property type="gene ID" value="Ma08_g11640"/>
</dbReference>
<sequence length="89" mass="10174">MAAVGDSSRRVSYSRPRLGWLAGWRRLGYGCGDPKIWKRLVLFAMLAKALNAVTEKEHILSICQEHPEGSMRTLFGNCYLENTWYVLIN</sequence>
<evidence type="ECO:0000313" key="2">
    <source>
        <dbReference type="EnsemblPlants" id="Ma08_p11640.1"/>
    </source>
</evidence>
<evidence type="ECO:0000313" key="1">
    <source>
        <dbReference type="EMBL" id="CAG1831261.1"/>
    </source>
</evidence>
<evidence type="ECO:0000313" key="3">
    <source>
        <dbReference type="Proteomes" id="UP000012960"/>
    </source>
</evidence>
<dbReference type="Proteomes" id="UP000012960">
    <property type="component" value="Unplaced"/>
</dbReference>
<dbReference type="EnsemblPlants" id="Ma08_t11640.1">
    <property type="protein sequence ID" value="Ma08_p11640.1"/>
    <property type="gene ID" value="Ma08_g11640"/>
</dbReference>